<organism evidence="2 3">
    <name type="scientific">Strongyloides papillosus</name>
    <name type="common">Intestinal threadworm</name>
    <dbReference type="NCBI Taxonomy" id="174720"/>
    <lineage>
        <taxon>Eukaryota</taxon>
        <taxon>Metazoa</taxon>
        <taxon>Ecdysozoa</taxon>
        <taxon>Nematoda</taxon>
        <taxon>Chromadorea</taxon>
        <taxon>Rhabditida</taxon>
        <taxon>Tylenchina</taxon>
        <taxon>Panagrolaimomorpha</taxon>
        <taxon>Strongyloidoidea</taxon>
        <taxon>Strongyloididae</taxon>
        <taxon>Strongyloides</taxon>
    </lineage>
</organism>
<sequence length="323" mass="37765">MENNHCEKLSKIILQELMQDKSFQMKWLCDSLSRVILLTELKEPDNPVDKKPVEPVVEVIQNDTSTKKELYELLEAINLAIETFLTNSQFVYCHMEYEKNQDAATIYSNKVLLDRLINSDKFNRDRLNHFIRRLRQCVKGFTLRISGSFQVVNCAFYAHSLVELFFNLGTYFEVHREKLGLQNELKRFEIISSEYSELVEKKLSNYLLSYSKSKSKDSLAKENHSITKNPRKNRRSQNFPRSGVLQPQDYNERHNKLKELASDVIKNKNLSESDLNRIKKKWKPLFDSHKIFYSSTVPTTYGTVGLHATNNITKSILNKIKKS</sequence>
<keyword evidence="2" id="KW-1185">Reference proteome</keyword>
<protein>
    <submittedName>
        <fullName evidence="3">Uncharacterized protein</fullName>
    </submittedName>
</protein>
<dbReference type="AlphaFoldDB" id="A0A0N5C1T3"/>
<evidence type="ECO:0000313" key="2">
    <source>
        <dbReference type="Proteomes" id="UP000046392"/>
    </source>
</evidence>
<name>A0A0N5C1T3_STREA</name>
<dbReference type="STRING" id="174720.A0A0N5C1T3"/>
<dbReference type="WBParaSite" id="SPAL_0001195300.1">
    <property type="protein sequence ID" value="SPAL_0001195300.1"/>
    <property type="gene ID" value="SPAL_0001195300"/>
</dbReference>
<reference evidence="3" key="1">
    <citation type="submission" date="2017-02" db="UniProtKB">
        <authorList>
            <consortium name="WormBaseParasite"/>
        </authorList>
    </citation>
    <scope>IDENTIFICATION</scope>
</reference>
<dbReference type="Proteomes" id="UP000046392">
    <property type="component" value="Unplaced"/>
</dbReference>
<proteinExistence type="predicted"/>
<evidence type="ECO:0000313" key="3">
    <source>
        <dbReference type="WBParaSite" id="SPAL_0001195300.1"/>
    </source>
</evidence>
<accession>A0A0N5C1T3</accession>
<evidence type="ECO:0000256" key="1">
    <source>
        <dbReference type="SAM" id="MobiDB-lite"/>
    </source>
</evidence>
<feature type="region of interest" description="Disordered" evidence="1">
    <location>
        <begin position="219"/>
        <end position="250"/>
    </location>
</feature>